<dbReference type="VEuPathDB" id="FungiDB:DFL_002052"/>
<dbReference type="GeneID" id="93584363"/>
<protein>
    <submittedName>
        <fullName evidence="2">Uncharacterized protein</fullName>
    </submittedName>
</protein>
<proteinExistence type="predicted"/>
<name>A0A437A9E7_ARTFL</name>
<feature type="region of interest" description="Disordered" evidence="1">
    <location>
        <begin position="123"/>
        <end position="149"/>
    </location>
</feature>
<comment type="caution">
    <text evidence="2">The sequence shown here is derived from an EMBL/GenBank/DDBJ whole genome shotgun (WGS) entry which is preliminary data.</text>
</comment>
<evidence type="ECO:0000313" key="2">
    <source>
        <dbReference type="EMBL" id="RVD87845.1"/>
    </source>
</evidence>
<dbReference type="Proteomes" id="UP000283090">
    <property type="component" value="Unassembled WGS sequence"/>
</dbReference>
<reference evidence="2 3" key="1">
    <citation type="submission" date="2019-01" db="EMBL/GenBank/DDBJ databases">
        <title>Intercellular communication is required for trap formation in the nematode-trapping fungus Duddingtonia flagrans.</title>
        <authorList>
            <person name="Youssar L."/>
            <person name="Wernet V."/>
            <person name="Hensel N."/>
            <person name="Hildebrandt H.-G."/>
            <person name="Fischer R."/>
        </authorList>
    </citation>
    <scope>NUCLEOTIDE SEQUENCE [LARGE SCALE GENOMIC DNA]</scope>
    <source>
        <strain evidence="2 3">CBS H-5679</strain>
    </source>
</reference>
<sequence>MGKPQQNTFQANYNTEFQPVTQAFQAEDIYNVLQHVSSNRITMNPHIFGSSMFTRDIEGGEYAQFYSHEEERYFNEIDRDLKYLESLEASNPAESTTTTEECSSDEWSLQTEAANSNINLATQTRNMDLRSSGSEHRYPRASPRRMNWA</sequence>
<dbReference type="OrthoDB" id="5284538at2759"/>
<organism evidence="2 3">
    <name type="scientific">Arthrobotrys flagrans</name>
    <name type="common">Nematode-trapping fungus</name>
    <name type="synonym">Trichothecium flagrans</name>
    <dbReference type="NCBI Taxonomy" id="97331"/>
    <lineage>
        <taxon>Eukaryota</taxon>
        <taxon>Fungi</taxon>
        <taxon>Dikarya</taxon>
        <taxon>Ascomycota</taxon>
        <taxon>Pezizomycotina</taxon>
        <taxon>Orbiliomycetes</taxon>
        <taxon>Orbiliales</taxon>
        <taxon>Orbiliaceae</taxon>
        <taxon>Arthrobotrys</taxon>
    </lineage>
</organism>
<keyword evidence="3" id="KW-1185">Reference proteome</keyword>
<accession>A0A437A9E7</accession>
<evidence type="ECO:0000256" key="1">
    <source>
        <dbReference type="SAM" id="MobiDB-lite"/>
    </source>
</evidence>
<dbReference type="AlphaFoldDB" id="A0A437A9E7"/>
<dbReference type="EMBL" id="SAEB01000003">
    <property type="protein sequence ID" value="RVD87845.1"/>
    <property type="molecule type" value="Genomic_DNA"/>
</dbReference>
<evidence type="ECO:0000313" key="3">
    <source>
        <dbReference type="Proteomes" id="UP000283090"/>
    </source>
</evidence>
<dbReference type="RefSeq" id="XP_067493389.1">
    <property type="nucleotide sequence ID" value="XM_067630779.1"/>
</dbReference>
<gene>
    <name evidence="2" type="ORF">DFL_002052</name>
</gene>
<feature type="compositionally biased region" description="Polar residues" evidence="1">
    <location>
        <begin position="123"/>
        <end position="132"/>
    </location>
</feature>